<keyword evidence="5 17" id="KW-0378">Hydrolase</keyword>
<keyword evidence="11" id="KW-0906">Nuclear pore complex</keyword>
<dbReference type="FunCoup" id="W2S3P4">
    <property type="interactions" value="757"/>
</dbReference>
<organism evidence="22 23">
    <name type="scientific">Cyphellophora europaea (strain CBS 101466)</name>
    <name type="common">Phialophora europaea</name>
    <dbReference type="NCBI Taxonomy" id="1220924"/>
    <lineage>
        <taxon>Eukaryota</taxon>
        <taxon>Fungi</taxon>
        <taxon>Dikarya</taxon>
        <taxon>Ascomycota</taxon>
        <taxon>Pezizomycotina</taxon>
        <taxon>Eurotiomycetes</taxon>
        <taxon>Chaetothyriomycetidae</taxon>
        <taxon>Chaetothyriales</taxon>
        <taxon>Cyphellophoraceae</taxon>
        <taxon>Cyphellophora</taxon>
    </lineage>
</organism>
<evidence type="ECO:0000256" key="14">
    <source>
        <dbReference type="ARBA" id="ARBA00038750"/>
    </source>
</evidence>
<dbReference type="AlphaFoldDB" id="W2S3P4"/>
<feature type="region of interest" description="Disordered" evidence="18">
    <location>
        <begin position="1"/>
        <end position="74"/>
    </location>
</feature>
<dbReference type="PROSITE" id="PS51195">
    <property type="entry name" value="Q_MOTIF"/>
    <property type="match status" value="1"/>
</dbReference>
<dbReference type="FunFam" id="3.40.50.300:FF:000849">
    <property type="entry name" value="ATP-dependent RNA helicase DBP5"/>
    <property type="match status" value="1"/>
</dbReference>
<dbReference type="Gene3D" id="3.40.50.300">
    <property type="entry name" value="P-loop containing nucleotide triphosphate hydrolases"/>
    <property type="match status" value="2"/>
</dbReference>
<keyword evidence="7" id="KW-0509">mRNA transport</keyword>
<protein>
    <recommendedName>
        <fullName evidence="3">RNA helicase</fullName>
        <ecNumber evidence="3">3.6.4.13</ecNumber>
    </recommendedName>
</protein>
<comment type="function">
    <text evidence="12">ATP-dependent RNA helicase associated with the nuclear pore complex and essential for mRNA export from the nucleus. May participate in a terminal step of mRNA export through the removal of proteins that accompany mRNA through the nucleopore complex. May also be involved in early transcription.</text>
</comment>
<dbReference type="GO" id="GO:0044614">
    <property type="term" value="C:nuclear pore cytoplasmic filaments"/>
    <property type="evidence" value="ECO:0007669"/>
    <property type="project" value="EnsemblFungi"/>
</dbReference>
<comment type="similarity">
    <text evidence="13">Belongs to the DEAD box helicase family. DDX19/DBP5 subfamily.</text>
</comment>
<dbReference type="CDD" id="cd17963">
    <property type="entry name" value="DEADc_DDX19_DDX25"/>
    <property type="match status" value="1"/>
</dbReference>
<evidence type="ECO:0000256" key="10">
    <source>
        <dbReference type="ARBA" id="ARBA00023010"/>
    </source>
</evidence>
<keyword evidence="11" id="KW-0539">Nucleus</keyword>
<dbReference type="VEuPathDB" id="FungiDB:HMPREF1541_02461"/>
<sequence length="512" mass="55529">MSAEGAPSGGSLADRISKPDDTASGRSWADEVNSPADANPPPAKGEDTKEAADDVSNTQTDGAGEPFGGGSLNEPAFDVQVKLADMQADPNNPLFSATSFEQLGLSENILKGVAAMNFRKPSKVQEKTLPLLILDPPTNLIGQSQSGTGKTAAFVLNILHRIDLSSEQAQKTPQALVLAPSRELARQIQGVVKLMGTFVEGLVVEAAIPVDASQRARKIEAAVVVGTPGTVMDMVRKRSMDARNIKVLVLDEADNMLDQQGLGDQCIRVKNMLPKTLQIVLFSATFPDNVVEYADKFAPNANQMTLKHEDLTVEGIKQIYLDCDSDQAKYDVLVKFYGLLTIGSSIIFVKTRETALAIEQRMTAEGHKVVSLTGGYEGSQRDSIIDAFRMGTAKVLITTNVLARGIDVQSVSMVVNYDVPEKWVGRGKPEPDPQTYLHRIGRTGRFGRVGVAVTFISNKRDWENLMKIQEYFGVEITRVATEDWDDLEEQVTKIIKSSRAGSNFQGGAKMVA</sequence>
<dbReference type="GO" id="GO:0006409">
    <property type="term" value="P:tRNA export from nucleus"/>
    <property type="evidence" value="ECO:0007669"/>
    <property type="project" value="EnsemblFungi"/>
</dbReference>
<dbReference type="SUPFAM" id="SSF52540">
    <property type="entry name" value="P-loop containing nucleoside triphosphate hydrolases"/>
    <property type="match status" value="1"/>
</dbReference>
<name>W2S3P4_CYPE1</name>
<dbReference type="InParanoid" id="W2S3P4"/>
<dbReference type="RefSeq" id="XP_008715038.1">
    <property type="nucleotide sequence ID" value="XM_008716816.1"/>
</dbReference>
<dbReference type="Pfam" id="PF00271">
    <property type="entry name" value="Helicase_C"/>
    <property type="match status" value="1"/>
</dbReference>
<dbReference type="Proteomes" id="UP000030752">
    <property type="component" value="Unassembled WGS sequence"/>
</dbReference>
<evidence type="ECO:0000256" key="5">
    <source>
        <dbReference type="ARBA" id="ARBA00022801"/>
    </source>
</evidence>
<dbReference type="EMBL" id="KB822718">
    <property type="protein sequence ID" value="ETN43302.1"/>
    <property type="molecule type" value="Genomic_DNA"/>
</dbReference>
<dbReference type="InterPro" id="IPR001650">
    <property type="entry name" value="Helicase_C-like"/>
</dbReference>
<dbReference type="GO" id="GO:0003723">
    <property type="term" value="F:RNA binding"/>
    <property type="evidence" value="ECO:0007669"/>
    <property type="project" value="UniProtKB-KW"/>
</dbReference>
<proteinExistence type="inferred from homology"/>
<evidence type="ECO:0000256" key="15">
    <source>
        <dbReference type="ARBA" id="ARBA00047984"/>
    </source>
</evidence>
<evidence type="ECO:0000256" key="11">
    <source>
        <dbReference type="ARBA" id="ARBA00023132"/>
    </source>
</evidence>
<evidence type="ECO:0000256" key="3">
    <source>
        <dbReference type="ARBA" id="ARBA00012552"/>
    </source>
</evidence>
<accession>W2S3P4</accession>
<evidence type="ECO:0000259" key="20">
    <source>
        <dbReference type="PROSITE" id="PS51194"/>
    </source>
</evidence>
<evidence type="ECO:0000259" key="21">
    <source>
        <dbReference type="PROSITE" id="PS51195"/>
    </source>
</evidence>
<keyword evidence="7" id="KW-0813">Transport</keyword>
<keyword evidence="10" id="KW-0811">Translocation</keyword>
<dbReference type="GO" id="GO:0003724">
    <property type="term" value="F:RNA helicase activity"/>
    <property type="evidence" value="ECO:0007669"/>
    <property type="project" value="UniProtKB-EC"/>
</dbReference>
<dbReference type="GO" id="GO:0016787">
    <property type="term" value="F:hydrolase activity"/>
    <property type="evidence" value="ECO:0007669"/>
    <property type="project" value="UniProtKB-KW"/>
</dbReference>
<comment type="catalytic activity">
    <reaction evidence="15">
        <text>ATP + H2O = ADP + phosphate + H(+)</text>
        <dbReference type="Rhea" id="RHEA:13065"/>
        <dbReference type="ChEBI" id="CHEBI:15377"/>
        <dbReference type="ChEBI" id="CHEBI:15378"/>
        <dbReference type="ChEBI" id="CHEBI:30616"/>
        <dbReference type="ChEBI" id="CHEBI:43474"/>
        <dbReference type="ChEBI" id="CHEBI:456216"/>
        <dbReference type="EC" id="3.6.4.13"/>
    </reaction>
</comment>
<keyword evidence="23" id="KW-1185">Reference proteome</keyword>
<evidence type="ECO:0000256" key="1">
    <source>
        <dbReference type="ARBA" id="ARBA00004335"/>
    </source>
</evidence>
<dbReference type="SMART" id="SM00487">
    <property type="entry name" value="DEXDc"/>
    <property type="match status" value="1"/>
</dbReference>
<dbReference type="OrthoDB" id="10265785at2759"/>
<evidence type="ECO:0000256" key="8">
    <source>
        <dbReference type="ARBA" id="ARBA00022840"/>
    </source>
</evidence>
<reference evidence="22 23" key="1">
    <citation type="submission" date="2013-03" db="EMBL/GenBank/DDBJ databases">
        <title>The Genome Sequence of Phialophora europaea CBS 101466.</title>
        <authorList>
            <consortium name="The Broad Institute Genomics Platform"/>
            <person name="Cuomo C."/>
            <person name="de Hoog S."/>
            <person name="Gorbushina A."/>
            <person name="Walker B."/>
            <person name="Young S.K."/>
            <person name="Zeng Q."/>
            <person name="Gargeya S."/>
            <person name="Fitzgerald M."/>
            <person name="Haas B."/>
            <person name="Abouelleil A."/>
            <person name="Allen A.W."/>
            <person name="Alvarado L."/>
            <person name="Arachchi H.M."/>
            <person name="Berlin A.M."/>
            <person name="Chapman S.B."/>
            <person name="Gainer-Dewar J."/>
            <person name="Goldberg J."/>
            <person name="Griggs A."/>
            <person name="Gujja S."/>
            <person name="Hansen M."/>
            <person name="Howarth C."/>
            <person name="Imamovic A."/>
            <person name="Ireland A."/>
            <person name="Larimer J."/>
            <person name="McCowan C."/>
            <person name="Murphy C."/>
            <person name="Pearson M."/>
            <person name="Poon T.W."/>
            <person name="Priest M."/>
            <person name="Roberts A."/>
            <person name="Saif S."/>
            <person name="Shea T."/>
            <person name="Sisk P."/>
            <person name="Sykes S."/>
            <person name="Wortman J."/>
            <person name="Nusbaum C."/>
            <person name="Birren B."/>
        </authorList>
    </citation>
    <scope>NUCLEOTIDE SEQUENCE [LARGE SCALE GENOMIC DNA]</scope>
    <source>
        <strain evidence="22 23">CBS 101466</strain>
    </source>
</reference>
<dbReference type="eggNOG" id="KOG0332">
    <property type="taxonomic scope" value="Eukaryota"/>
</dbReference>
<dbReference type="EC" id="3.6.4.13" evidence="3"/>
<evidence type="ECO:0000256" key="13">
    <source>
        <dbReference type="ARBA" id="ARBA00038143"/>
    </source>
</evidence>
<keyword evidence="6 17" id="KW-0347">Helicase</keyword>
<evidence type="ECO:0000256" key="12">
    <source>
        <dbReference type="ARBA" id="ARBA00037213"/>
    </source>
</evidence>
<dbReference type="SMART" id="SM00490">
    <property type="entry name" value="HELICc"/>
    <property type="match status" value="1"/>
</dbReference>
<dbReference type="PROSITE" id="PS51192">
    <property type="entry name" value="HELICASE_ATP_BIND_1"/>
    <property type="match status" value="1"/>
</dbReference>
<keyword evidence="9" id="KW-0694">RNA-binding</keyword>
<dbReference type="GO" id="GO:0015031">
    <property type="term" value="P:protein transport"/>
    <property type="evidence" value="ECO:0007669"/>
    <property type="project" value="UniProtKB-KW"/>
</dbReference>
<dbReference type="GO" id="GO:0031965">
    <property type="term" value="C:nuclear membrane"/>
    <property type="evidence" value="ECO:0007669"/>
    <property type="project" value="UniProtKB-SubCell"/>
</dbReference>
<comment type="subcellular location">
    <subcellularLocation>
        <location evidence="1">Nucleus membrane</location>
        <topology evidence="1">Peripheral membrane protein</topology>
        <orientation evidence="1">Cytoplasmic side</orientation>
    </subcellularLocation>
    <subcellularLocation>
        <location evidence="2">Nucleus</location>
        <location evidence="2">Nuclear pore complex</location>
    </subcellularLocation>
</comment>
<evidence type="ECO:0000256" key="6">
    <source>
        <dbReference type="ARBA" id="ARBA00022806"/>
    </source>
</evidence>
<keyword evidence="11" id="KW-0653">Protein transport</keyword>
<evidence type="ECO:0000256" key="16">
    <source>
        <dbReference type="PROSITE-ProRule" id="PRU00552"/>
    </source>
</evidence>
<dbReference type="PANTHER" id="PTHR47958">
    <property type="entry name" value="ATP-DEPENDENT RNA HELICASE DBP3"/>
    <property type="match status" value="1"/>
</dbReference>
<gene>
    <name evidence="22" type="ORF">HMPREF1541_02461</name>
</gene>
<evidence type="ECO:0000256" key="17">
    <source>
        <dbReference type="RuleBase" id="RU000492"/>
    </source>
</evidence>
<feature type="domain" description="Helicase C-terminal" evidence="20">
    <location>
        <begin position="315"/>
        <end position="495"/>
    </location>
</feature>
<dbReference type="GO" id="GO:0005934">
    <property type="term" value="C:cellular bud tip"/>
    <property type="evidence" value="ECO:0007669"/>
    <property type="project" value="EnsemblFungi"/>
</dbReference>
<feature type="domain" description="DEAD-box RNA helicase Q" evidence="21">
    <location>
        <begin position="98"/>
        <end position="126"/>
    </location>
</feature>
<evidence type="ECO:0000256" key="18">
    <source>
        <dbReference type="SAM" id="MobiDB-lite"/>
    </source>
</evidence>
<evidence type="ECO:0000313" key="22">
    <source>
        <dbReference type="EMBL" id="ETN43302.1"/>
    </source>
</evidence>
<dbReference type="GeneID" id="19969800"/>
<evidence type="ECO:0000256" key="7">
    <source>
        <dbReference type="ARBA" id="ARBA00022816"/>
    </source>
</evidence>
<dbReference type="CDD" id="cd18787">
    <property type="entry name" value="SF2_C_DEAD"/>
    <property type="match status" value="1"/>
</dbReference>
<dbReference type="Pfam" id="PF00270">
    <property type="entry name" value="DEAD"/>
    <property type="match status" value="1"/>
</dbReference>
<dbReference type="GO" id="GO:0010494">
    <property type="term" value="C:cytoplasmic stress granule"/>
    <property type="evidence" value="ECO:0007669"/>
    <property type="project" value="EnsemblFungi"/>
</dbReference>
<evidence type="ECO:0000256" key="9">
    <source>
        <dbReference type="ARBA" id="ARBA00022884"/>
    </source>
</evidence>
<keyword evidence="8 17" id="KW-0067">ATP-binding</keyword>
<evidence type="ECO:0000256" key="2">
    <source>
        <dbReference type="ARBA" id="ARBA00004567"/>
    </source>
</evidence>
<keyword evidence="4 17" id="KW-0547">Nucleotide-binding</keyword>
<dbReference type="PROSITE" id="PS00039">
    <property type="entry name" value="DEAD_ATP_HELICASE"/>
    <property type="match status" value="1"/>
</dbReference>
<dbReference type="InterPro" id="IPR014001">
    <property type="entry name" value="Helicase_ATP-bd"/>
</dbReference>
<dbReference type="GO" id="GO:0005524">
    <property type="term" value="F:ATP binding"/>
    <property type="evidence" value="ECO:0007669"/>
    <property type="project" value="UniProtKB-KW"/>
</dbReference>
<evidence type="ECO:0000313" key="23">
    <source>
        <dbReference type="Proteomes" id="UP000030752"/>
    </source>
</evidence>
<dbReference type="InterPro" id="IPR011545">
    <property type="entry name" value="DEAD/DEAH_box_helicase_dom"/>
</dbReference>
<dbReference type="PROSITE" id="PS51194">
    <property type="entry name" value="HELICASE_CTER"/>
    <property type="match status" value="1"/>
</dbReference>
<evidence type="ECO:0000256" key="4">
    <source>
        <dbReference type="ARBA" id="ARBA00022741"/>
    </source>
</evidence>
<dbReference type="InterPro" id="IPR014014">
    <property type="entry name" value="RNA_helicase_DEAD_Q_motif"/>
</dbReference>
<feature type="short sequence motif" description="Q motif" evidence="16">
    <location>
        <begin position="98"/>
        <end position="126"/>
    </location>
</feature>
<comment type="subunit">
    <text evidence="14">Associates with the nuclear pore complex.</text>
</comment>
<dbReference type="HOGENOM" id="CLU_003041_1_0_1"/>
<dbReference type="GO" id="GO:0006415">
    <property type="term" value="P:translational termination"/>
    <property type="evidence" value="ECO:0007669"/>
    <property type="project" value="EnsemblFungi"/>
</dbReference>
<dbReference type="GO" id="GO:0016973">
    <property type="term" value="P:poly(A)+ mRNA export from nucleus"/>
    <property type="evidence" value="ECO:0007669"/>
    <property type="project" value="EnsemblFungi"/>
</dbReference>
<evidence type="ECO:0000259" key="19">
    <source>
        <dbReference type="PROSITE" id="PS51192"/>
    </source>
</evidence>
<dbReference type="GO" id="GO:0000822">
    <property type="term" value="F:inositol hexakisphosphate binding"/>
    <property type="evidence" value="ECO:0007669"/>
    <property type="project" value="EnsemblFungi"/>
</dbReference>
<dbReference type="STRING" id="1220924.W2S3P4"/>
<feature type="domain" description="Helicase ATP-binding" evidence="19">
    <location>
        <begin position="131"/>
        <end position="304"/>
    </location>
</feature>
<dbReference type="InterPro" id="IPR027417">
    <property type="entry name" value="P-loop_NTPase"/>
</dbReference>
<dbReference type="InterPro" id="IPR000629">
    <property type="entry name" value="RNA-helicase_DEAD-box_CS"/>
</dbReference>